<organism evidence="1 2">
    <name type="scientific">Morganella morganii</name>
    <name type="common">Proteus morganii</name>
    <dbReference type="NCBI Taxonomy" id="582"/>
    <lineage>
        <taxon>Bacteria</taxon>
        <taxon>Pseudomonadati</taxon>
        <taxon>Pseudomonadota</taxon>
        <taxon>Gammaproteobacteria</taxon>
        <taxon>Enterobacterales</taxon>
        <taxon>Morganellaceae</taxon>
        <taxon>Morganella</taxon>
    </lineage>
</organism>
<dbReference type="Proteomes" id="UP000286908">
    <property type="component" value="Unassembled WGS sequence"/>
</dbReference>
<dbReference type="EMBL" id="NRQY01000001">
    <property type="protein sequence ID" value="RUT66513.1"/>
    <property type="molecule type" value="Genomic_DNA"/>
</dbReference>
<accession>A0A433ZWL0</accession>
<evidence type="ECO:0000313" key="1">
    <source>
        <dbReference type="EMBL" id="RUT66513.1"/>
    </source>
</evidence>
<sequence length="104" mass="11826">MKFNFRLLSLPAFKHKTLFSCGSILLDDSENKLSSDALQTLLKRHTTSDWGNISRNLRQTNKYALEYHNSLLSCYFHPFAGAGIRMVIIDTHADRSQTVISVHA</sequence>
<reference evidence="1 2" key="1">
    <citation type="submission" date="2017-08" db="EMBL/GenBank/DDBJ databases">
        <title>Draft genome sequence of pheromone producing symbiont Morganella morganii, of the female New Zealand grass grub Costelytra giveni.</title>
        <authorList>
            <person name="Laugraud A."/>
            <person name="Young S.D."/>
            <person name="Hurst M.H."/>
        </authorList>
    </citation>
    <scope>NUCLEOTIDE SEQUENCE [LARGE SCALE GENOMIC DNA]</scope>
    <source>
        <strain evidence="1 2">MMsCG</strain>
    </source>
</reference>
<name>A0A433ZWL0_MORMO</name>
<protein>
    <submittedName>
        <fullName evidence="1">Uncharacterized protein</fullName>
    </submittedName>
</protein>
<gene>
    <name evidence="1" type="ORF">CKG00_09015</name>
</gene>
<proteinExistence type="predicted"/>
<dbReference type="AlphaFoldDB" id="A0A433ZWL0"/>
<evidence type="ECO:0000313" key="2">
    <source>
        <dbReference type="Proteomes" id="UP000286908"/>
    </source>
</evidence>
<comment type="caution">
    <text evidence="1">The sequence shown here is derived from an EMBL/GenBank/DDBJ whole genome shotgun (WGS) entry which is preliminary data.</text>
</comment>